<sequence>MAHKLKGKKLSSKGLKGALARHKLQDSIDQKLSRAAEIESQNQQNKSKSITSKKPKSSNVNTNPLRGFNPFQNENTLLLIGEGDFTFAKSLISQNFIQPRNLIATSLDSRDDLISKYPGVQHTLETLQSSGVRLMHEVDATDLPRTLHLKQQRKKQAKLFPDGTQLDFIMFNFPHTGRGVKDQDRNIRDHQRLILSYFQNCKSVFEMVNSGVVAVAKDDFAGYHDTSINAGAGDDGFGKGKIILSVFEGEPYNSWGVKVIAKDQGYKVMKSGKFEWGMFPEYHHKRTNSTRDTTKPAAERNARLYVFEKKPTDAKDNHQNKKKKKNSDSDSDSDDE</sequence>
<feature type="compositionally biased region" description="Polar residues" evidence="1">
    <location>
        <begin position="59"/>
        <end position="68"/>
    </location>
</feature>
<dbReference type="InterPro" id="IPR019446">
    <property type="entry name" value="BMT5-like"/>
</dbReference>
<accession>A0ABP0ZLY8</accession>
<evidence type="ECO:0000259" key="2">
    <source>
        <dbReference type="Pfam" id="PF10354"/>
    </source>
</evidence>
<organism evidence="3 4">
    <name type="scientific">Lodderomyces beijingensis</name>
    <dbReference type="NCBI Taxonomy" id="1775926"/>
    <lineage>
        <taxon>Eukaryota</taxon>
        <taxon>Fungi</taxon>
        <taxon>Dikarya</taxon>
        <taxon>Ascomycota</taxon>
        <taxon>Saccharomycotina</taxon>
        <taxon>Pichiomycetes</taxon>
        <taxon>Debaryomycetaceae</taxon>
        <taxon>Candida/Lodderomyces clade</taxon>
        <taxon>Lodderomyces</taxon>
    </lineage>
</organism>
<keyword evidence="4" id="KW-1185">Reference proteome</keyword>
<feature type="domain" description="25S rRNA (uridine-N(3))-methyltransferase BMT5-like" evidence="2">
    <location>
        <begin position="78"/>
        <end position="286"/>
    </location>
</feature>
<dbReference type="PANTHER" id="PTHR11538">
    <property type="entry name" value="PHENYLALANYL-TRNA SYNTHETASE"/>
    <property type="match status" value="1"/>
</dbReference>
<dbReference type="Pfam" id="PF10354">
    <property type="entry name" value="BMT5-like"/>
    <property type="match status" value="1"/>
</dbReference>
<evidence type="ECO:0000256" key="1">
    <source>
        <dbReference type="SAM" id="MobiDB-lite"/>
    </source>
</evidence>
<feature type="region of interest" description="Disordered" evidence="1">
    <location>
        <begin position="286"/>
        <end position="336"/>
    </location>
</feature>
<dbReference type="EMBL" id="OZ022408">
    <property type="protein sequence ID" value="CAK9439178.1"/>
    <property type="molecule type" value="Genomic_DNA"/>
</dbReference>
<evidence type="ECO:0000313" key="3">
    <source>
        <dbReference type="EMBL" id="CAK9439178.1"/>
    </source>
</evidence>
<name>A0ABP0ZLY8_9ASCO</name>
<proteinExistence type="predicted"/>
<dbReference type="PANTHER" id="PTHR11538:SF26">
    <property type="entry name" value="FERREDOXIN-FOLD ANTICODON-BINDING DOMAIN-CONTAINING PROTEIN 1"/>
    <property type="match status" value="1"/>
</dbReference>
<dbReference type="RefSeq" id="XP_066830340.1">
    <property type="nucleotide sequence ID" value="XM_066973509.1"/>
</dbReference>
<feature type="compositionally biased region" description="Basic residues" evidence="1">
    <location>
        <begin position="1"/>
        <end position="11"/>
    </location>
</feature>
<feature type="region of interest" description="Disordered" evidence="1">
    <location>
        <begin position="1"/>
        <end position="68"/>
    </location>
</feature>
<evidence type="ECO:0000313" key="4">
    <source>
        <dbReference type="Proteomes" id="UP001497383"/>
    </source>
</evidence>
<dbReference type="Proteomes" id="UP001497383">
    <property type="component" value="Chromosome 4"/>
</dbReference>
<feature type="compositionally biased region" description="Basic and acidic residues" evidence="1">
    <location>
        <begin position="23"/>
        <end position="37"/>
    </location>
</feature>
<reference evidence="3 4" key="1">
    <citation type="submission" date="2024-03" db="EMBL/GenBank/DDBJ databases">
        <authorList>
            <person name="Brejova B."/>
        </authorList>
    </citation>
    <scope>NUCLEOTIDE SEQUENCE [LARGE SCALE GENOMIC DNA]</scope>
    <source>
        <strain evidence="3 4">CBS 14171</strain>
    </source>
</reference>
<feature type="compositionally biased region" description="Basic and acidic residues" evidence="1">
    <location>
        <begin position="292"/>
        <end position="319"/>
    </location>
</feature>
<protein>
    <recommendedName>
        <fullName evidence="2">25S rRNA (uridine-N(3))-methyltransferase BMT5-like domain-containing protein</fullName>
    </recommendedName>
</protein>
<dbReference type="GeneID" id="92208598"/>
<gene>
    <name evidence="3" type="ORF">LODBEIA_P34020</name>
</gene>